<evidence type="ECO:0000313" key="1">
    <source>
        <dbReference type="EMBL" id="PSN64392.1"/>
    </source>
</evidence>
<proteinExistence type="predicted"/>
<reference evidence="1 2" key="1">
    <citation type="journal article" date="2018" name="Front. Microbiol.">
        <title>Genome-Wide Analysis of Corynespora cassiicola Leaf Fall Disease Putative Effectors.</title>
        <authorList>
            <person name="Lopez D."/>
            <person name="Ribeiro S."/>
            <person name="Label P."/>
            <person name="Fumanal B."/>
            <person name="Venisse J.S."/>
            <person name="Kohler A."/>
            <person name="de Oliveira R.R."/>
            <person name="Labutti K."/>
            <person name="Lipzen A."/>
            <person name="Lail K."/>
            <person name="Bauer D."/>
            <person name="Ohm R.A."/>
            <person name="Barry K.W."/>
            <person name="Spatafora J."/>
            <person name="Grigoriev I.V."/>
            <person name="Martin F.M."/>
            <person name="Pujade-Renaud V."/>
        </authorList>
    </citation>
    <scope>NUCLEOTIDE SEQUENCE [LARGE SCALE GENOMIC DNA]</scope>
    <source>
        <strain evidence="1 2">Philippines</strain>
    </source>
</reference>
<dbReference type="Proteomes" id="UP000240883">
    <property type="component" value="Unassembled WGS sequence"/>
</dbReference>
<organism evidence="1 2">
    <name type="scientific">Corynespora cassiicola Philippines</name>
    <dbReference type="NCBI Taxonomy" id="1448308"/>
    <lineage>
        <taxon>Eukaryota</taxon>
        <taxon>Fungi</taxon>
        <taxon>Dikarya</taxon>
        <taxon>Ascomycota</taxon>
        <taxon>Pezizomycotina</taxon>
        <taxon>Dothideomycetes</taxon>
        <taxon>Pleosporomycetidae</taxon>
        <taxon>Pleosporales</taxon>
        <taxon>Corynesporascaceae</taxon>
        <taxon>Corynespora</taxon>
    </lineage>
</organism>
<name>A0A2T2NG28_CORCC</name>
<accession>A0A2T2NG28</accession>
<dbReference type="AlphaFoldDB" id="A0A2T2NG28"/>
<protein>
    <submittedName>
        <fullName evidence="1">Uncharacterized protein</fullName>
    </submittedName>
</protein>
<dbReference type="EMBL" id="KZ678138">
    <property type="protein sequence ID" value="PSN64392.1"/>
    <property type="molecule type" value="Genomic_DNA"/>
</dbReference>
<evidence type="ECO:0000313" key="2">
    <source>
        <dbReference type="Proteomes" id="UP000240883"/>
    </source>
</evidence>
<gene>
    <name evidence="1" type="ORF">BS50DRAFT_72728</name>
</gene>
<sequence>MSVDRTELPMFQTQRAASTLHIHGAQQRVPAARQRRQANHLKRMNWRFCQACGMIGRGGRACCAVVLLLLLLSVGEGGMHVRSELAWELGWTRVRAFPSVVGWLGGDFTTFPPRFLLTSRNE</sequence>
<keyword evidence="2" id="KW-1185">Reference proteome</keyword>